<name>A0A918CG53_9ACTN</name>
<sequence>MALLIRSAVSWAMAAYAHRLSRSAVLTILLPLGVLAPVTAAVASAPVLLLASAGVAVFAATSAQTTLSVVAGGAAPGPGHHPAP</sequence>
<dbReference type="AlphaFoldDB" id="A0A918CG53"/>
<gene>
    <name evidence="1" type="ORF">GCM10010251_44400</name>
</gene>
<dbReference type="EMBL" id="BMSX01000010">
    <property type="protein sequence ID" value="GGR23447.1"/>
    <property type="molecule type" value="Genomic_DNA"/>
</dbReference>
<keyword evidence="2" id="KW-1185">Reference proteome</keyword>
<evidence type="ECO:0000313" key="1">
    <source>
        <dbReference type="EMBL" id="GGR23447.1"/>
    </source>
</evidence>
<protein>
    <submittedName>
        <fullName evidence="1">Uncharacterized protein</fullName>
    </submittedName>
</protein>
<dbReference type="RefSeq" id="WP_189939237.1">
    <property type="nucleotide sequence ID" value="NZ_BMSX01000010.1"/>
</dbReference>
<evidence type="ECO:0000313" key="2">
    <source>
        <dbReference type="Proteomes" id="UP000658320"/>
    </source>
</evidence>
<reference evidence="1" key="1">
    <citation type="journal article" date="2014" name="Int. J. Syst. Evol. Microbiol.">
        <title>Complete genome sequence of Corynebacterium casei LMG S-19264T (=DSM 44701T), isolated from a smear-ripened cheese.</title>
        <authorList>
            <consortium name="US DOE Joint Genome Institute (JGI-PGF)"/>
            <person name="Walter F."/>
            <person name="Albersmeier A."/>
            <person name="Kalinowski J."/>
            <person name="Ruckert C."/>
        </authorList>
    </citation>
    <scope>NUCLEOTIDE SEQUENCE</scope>
    <source>
        <strain evidence="1">JCM 4346</strain>
    </source>
</reference>
<proteinExistence type="predicted"/>
<dbReference type="Proteomes" id="UP000658320">
    <property type="component" value="Unassembled WGS sequence"/>
</dbReference>
<organism evidence="1 2">
    <name type="scientific">Streptomyces aurantiogriseus</name>
    <dbReference type="NCBI Taxonomy" id="66870"/>
    <lineage>
        <taxon>Bacteria</taxon>
        <taxon>Bacillati</taxon>
        <taxon>Actinomycetota</taxon>
        <taxon>Actinomycetes</taxon>
        <taxon>Kitasatosporales</taxon>
        <taxon>Streptomycetaceae</taxon>
        <taxon>Streptomyces</taxon>
    </lineage>
</organism>
<accession>A0A918CG53</accession>
<comment type="caution">
    <text evidence="1">The sequence shown here is derived from an EMBL/GenBank/DDBJ whole genome shotgun (WGS) entry which is preliminary data.</text>
</comment>
<reference evidence="1" key="2">
    <citation type="submission" date="2020-09" db="EMBL/GenBank/DDBJ databases">
        <authorList>
            <person name="Sun Q."/>
            <person name="Ohkuma M."/>
        </authorList>
    </citation>
    <scope>NUCLEOTIDE SEQUENCE</scope>
    <source>
        <strain evidence="1">JCM 4346</strain>
    </source>
</reference>